<dbReference type="Gene3D" id="1.10.287.130">
    <property type="match status" value="1"/>
</dbReference>
<organism evidence="1 2">
    <name type="scientific">Shewanella intestini</name>
    <dbReference type="NCBI Taxonomy" id="2017544"/>
    <lineage>
        <taxon>Bacteria</taxon>
        <taxon>Pseudomonadati</taxon>
        <taxon>Pseudomonadota</taxon>
        <taxon>Gammaproteobacteria</taxon>
        <taxon>Alteromonadales</taxon>
        <taxon>Shewanellaceae</taxon>
        <taxon>Shewanella</taxon>
    </lineage>
</organism>
<dbReference type="Proteomes" id="UP000811844">
    <property type="component" value="Unassembled WGS sequence"/>
</dbReference>
<comment type="caution">
    <text evidence="1">The sequence shown here is derived from an EMBL/GenBank/DDBJ whole genome shotgun (WGS) entry which is preliminary data.</text>
</comment>
<protein>
    <recommendedName>
        <fullName evidence="3">Signal transduction histidine kinase dimerisation/phosphoacceptor domain-containing protein</fullName>
    </recommendedName>
</protein>
<evidence type="ECO:0000313" key="1">
    <source>
        <dbReference type="EMBL" id="MBR9726492.1"/>
    </source>
</evidence>
<gene>
    <name evidence="1" type="ORF">G3R48_00595</name>
</gene>
<sequence>MASITHEINTPIGICVTAASHLSQSVSLFNQKYQNDDVSHEEFEAYQDEVSQCTRLMLSNLTRAPILIPSSKKVSVDQSHEDLRDVNLKLYVEEIMVSIRPLDHYSHELNIISNMTVLITLCFTATPVLLPNHQ</sequence>
<proteinExistence type="predicted"/>
<reference evidence="1 2" key="1">
    <citation type="submission" date="2020-02" db="EMBL/GenBank/DDBJ databases">
        <title>Shewanella WXL01 sp. nov., a marine bacterium isolated from green algae in Luhuitou Fringing Reef (Northern South China Sea).</title>
        <authorList>
            <person name="Wang X."/>
        </authorList>
    </citation>
    <scope>NUCLEOTIDE SEQUENCE [LARGE SCALE GENOMIC DNA]</scope>
    <source>
        <strain evidence="1 2">MCCC 1A01895</strain>
    </source>
</reference>
<keyword evidence="2" id="KW-1185">Reference proteome</keyword>
<accession>A0ABS5HXS3</accession>
<evidence type="ECO:0000313" key="2">
    <source>
        <dbReference type="Proteomes" id="UP000811844"/>
    </source>
</evidence>
<evidence type="ECO:0008006" key="3">
    <source>
        <dbReference type="Google" id="ProtNLM"/>
    </source>
</evidence>
<dbReference type="RefSeq" id="WP_153661260.1">
    <property type="nucleotide sequence ID" value="NZ_JAAIKR010000001.1"/>
</dbReference>
<name>A0ABS5HXS3_9GAMM</name>
<dbReference type="EMBL" id="JAAIKR010000001">
    <property type="protein sequence ID" value="MBR9726492.1"/>
    <property type="molecule type" value="Genomic_DNA"/>
</dbReference>